<comment type="caution">
    <text evidence="2">The sequence shown here is derived from an EMBL/GenBank/DDBJ whole genome shotgun (WGS) entry which is preliminary data.</text>
</comment>
<dbReference type="PANTHER" id="PTHR33782">
    <property type="entry name" value="OS01G0121600 PROTEIN"/>
    <property type="match status" value="1"/>
</dbReference>
<dbReference type="AlphaFoldDB" id="A0A978VLA2"/>
<evidence type="ECO:0000313" key="2">
    <source>
        <dbReference type="EMBL" id="KAH7533871.1"/>
    </source>
</evidence>
<evidence type="ECO:0000256" key="1">
    <source>
        <dbReference type="SAM" id="Phobius"/>
    </source>
</evidence>
<keyword evidence="1" id="KW-1133">Transmembrane helix</keyword>
<organism evidence="2 3">
    <name type="scientific">Ziziphus jujuba var. spinosa</name>
    <dbReference type="NCBI Taxonomy" id="714518"/>
    <lineage>
        <taxon>Eukaryota</taxon>
        <taxon>Viridiplantae</taxon>
        <taxon>Streptophyta</taxon>
        <taxon>Embryophyta</taxon>
        <taxon>Tracheophyta</taxon>
        <taxon>Spermatophyta</taxon>
        <taxon>Magnoliopsida</taxon>
        <taxon>eudicotyledons</taxon>
        <taxon>Gunneridae</taxon>
        <taxon>Pentapetalae</taxon>
        <taxon>rosids</taxon>
        <taxon>fabids</taxon>
        <taxon>Rosales</taxon>
        <taxon>Rhamnaceae</taxon>
        <taxon>Paliureae</taxon>
        <taxon>Ziziphus</taxon>
    </lineage>
</organism>
<proteinExistence type="predicted"/>
<reference evidence="2" key="1">
    <citation type="journal article" date="2021" name="Front. Plant Sci.">
        <title>Chromosome-Scale Genome Assembly for Chinese Sour Jujube and Insights Into Its Genome Evolution and Domestication Signature.</title>
        <authorList>
            <person name="Shen L.-Y."/>
            <person name="Luo H."/>
            <person name="Wang X.-L."/>
            <person name="Wang X.-M."/>
            <person name="Qiu X.-J."/>
            <person name="Liu H."/>
            <person name="Zhou S.-S."/>
            <person name="Jia K.-H."/>
            <person name="Nie S."/>
            <person name="Bao Y.-T."/>
            <person name="Zhang R.-G."/>
            <person name="Yun Q.-Z."/>
            <person name="Chai Y.-H."/>
            <person name="Lu J.-Y."/>
            <person name="Li Y."/>
            <person name="Zhao S.-W."/>
            <person name="Mao J.-F."/>
            <person name="Jia S.-G."/>
            <person name="Mao Y.-M."/>
        </authorList>
    </citation>
    <scope>NUCLEOTIDE SEQUENCE</scope>
    <source>
        <strain evidence="2">AT0</strain>
        <tissue evidence="2">Leaf</tissue>
    </source>
</reference>
<dbReference type="EMBL" id="JAEACU010000004">
    <property type="protein sequence ID" value="KAH7533871.1"/>
    <property type="molecule type" value="Genomic_DNA"/>
</dbReference>
<name>A0A978VLA2_ZIZJJ</name>
<keyword evidence="1" id="KW-0812">Transmembrane</keyword>
<accession>A0A978VLA2</accession>
<feature type="transmembrane region" description="Helical" evidence="1">
    <location>
        <begin position="139"/>
        <end position="164"/>
    </location>
</feature>
<dbReference type="Proteomes" id="UP000813462">
    <property type="component" value="Unassembled WGS sequence"/>
</dbReference>
<gene>
    <name evidence="2" type="ORF">FEM48_Zijuj04G0177700</name>
</gene>
<evidence type="ECO:0000313" key="3">
    <source>
        <dbReference type="Proteomes" id="UP000813462"/>
    </source>
</evidence>
<protein>
    <submittedName>
        <fullName evidence="2">Uncharacterized protein</fullName>
    </submittedName>
</protein>
<keyword evidence="1" id="KW-0472">Membrane</keyword>
<sequence length="172" mass="19239">MWKLEDGGMCNGDQLLKLLFRPPLMETITCLCSPQPGSFPSPPLLPRKPQGLKNFGVSIGQRKIRPLSNAAKAFAGGRQVDESMIVLRRRIHEMKVIERNYEPPAEWMGWEKQCYGPYDEYVCKLVGVLQSFLLNSRPSLALCMLLLVTMSVPASAVMIVLCWIEMGNGAII</sequence>
<dbReference type="PANTHER" id="PTHR33782:SF13">
    <property type="entry name" value="BY GENSCAN AND GENEFINDER"/>
    <property type="match status" value="1"/>
</dbReference>